<dbReference type="Pfam" id="PF08818">
    <property type="entry name" value="DUF1801"/>
    <property type="match status" value="1"/>
</dbReference>
<organism evidence="2 3">
    <name type="scientific">Aquimarina hainanensis</name>
    <dbReference type="NCBI Taxonomy" id="1578017"/>
    <lineage>
        <taxon>Bacteria</taxon>
        <taxon>Pseudomonadati</taxon>
        <taxon>Bacteroidota</taxon>
        <taxon>Flavobacteriia</taxon>
        <taxon>Flavobacteriales</taxon>
        <taxon>Flavobacteriaceae</taxon>
        <taxon>Aquimarina</taxon>
    </lineage>
</organism>
<name>A0ABW5N692_9FLAO</name>
<accession>A0ABW5N692</accession>
<feature type="domain" description="YdhG-like" evidence="1">
    <location>
        <begin position="24"/>
        <end position="129"/>
    </location>
</feature>
<dbReference type="Proteomes" id="UP001597459">
    <property type="component" value="Unassembled WGS sequence"/>
</dbReference>
<proteinExistence type="predicted"/>
<evidence type="ECO:0000313" key="2">
    <source>
        <dbReference type="EMBL" id="MFD2590055.1"/>
    </source>
</evidence>
<dbReference type="SUPFAM" id="SSF159888">
    <property type="entry name" value="YdhG-like"/>
    <property type="match status" value="1"/>
</dbReference>
<protein>
    <submittedName>
        <fullName evidence="2">DUF1801 domain-containing protein</fullName>
    </submittedName>
</protein>
<dbReference type="EMBL" id="JBHULX010000003">
    <property type="protein sequence ID" value="MFD2590055.1"/>
    <property type="molecule type" value="Genomic_DNA"/>
</dbReference>
<evidence type="ECO:0000313" key="3">
    <source>
        <dbReference type="Proteomes" id="UP001597459"/>
    </source>
</evidence>
<keyword evidence="3" id="KW-1185">Reference proteome</keyword>
<evidence type="ECO:0000259" key="1">
    <source>
        <dbReference type="Pfam" id="PF08818"/>
    </source>
</evidence>
<dbReference type="InterPro" id="IPR014922">
    <property type="entry name" value="YdhG-like"/>
</dbReference>
<reference evidence="3" key="1">
    <citation type="journal article" date="2019" name="Int. J. Syst. Evol. Microbiol.">
        <title>The Global Catalogue of Microorganisms (GCM) 10K type strain sequencing project: providing services to taxonomists for standard genome sequencing and annotation.</title>
        <authorList>
            <consortium name="The Broad Institute Genomics Platform"/>
            <consortium name="The Broad Institute Genome Sequencing Center for Infectious Disease"/>
            <person name="Wu L."/>
            <person name="Ma J."/>
        </authorList>
    </citation>
    <scope>NUCLEOTIDE SEQUENCE [LARGE SCALE GENOMIC DNA]</scope>
    <source>
        <strain evidence="3">KCTC 42423</strain>
    </source>
</reference>
<comment type="caution">
    <text evidence="2">The sequence shown here is derived from an EMBL/GenBank/DDBJ whole genome shotgun (WGS) entry which is preliminary data.</text>
</comment>
<gene>
    <name evidence="2" type="ORF">ACFSTE_04385</name>
</gene>
<sequence length="142" mass="16135">MKNVQLITSPQVAAVFDAYPDNIRPKIENLRNLILETANELTMITQLEETLKWGEPSYITKTGSTIRINWKAKKPDQYAMYFQCTSKLVPTFKLVYKNTFSFEGNRALVFALHTPIPVTALKKCIGAALTYHKVKQLPLLGM</sequence>
<dbReference type="RefSeq" id="WP_176029576.1">
    <property type="nucleotide sequence ID" value="NZ_JBHSJV010000001.1"/>
</dbReference>